<feature type="compositionally biased region" description="Basic and acidic residues" evidence="1">
    <location>
        <begin position="221"/>
        <end position="232"/>
    </location>
</feature>
<dbReference type="EMBL" id="CAJNNV010031282">
    <property type="protein sequence ID" value="CAE8635429.1"/>
    <property type="molecule type" value="Genomic_DNA"/>
</dbReference>
<dbReference type="PANTHER" id="PTHR10663">
    <property type="entry name" value="GUANYL-NUCLEOTIDE EXCHANGE FACTOR"/>
    <property type="match status" value="1"/>
</dbReference>
<sequence length="1134" mass="121562">MPELQVFLHLMLDLTTAERSSWQRATSLEFLKSICEDPVALAVLYDNGLRAQATGTGSPNGSADPRTFLELVNSLSKLIHQVCFSSGMDSSILLQSAASSGATTASAISQRSDSRGILQGGANLLDRAGLLSNFSLPHFGSVGGRDIFGVSAVMDGVGGSSQMGRRDIPARMKLLLLMSETDPPAIQPPFLVSLVVESVFAIVSTMYRLLLDVDEGAPAEHDASTASREEALVRASAPDGPSPGRVAPLAEGQVSASQERCRGMLADCWASLLSALSLLLHGTTDETGLQQALRCLQTLLYCCGRLSLEQARDACLLQLARYAVPVPGQAESEPGGGGGYPSGFSSSSGFFIPTPKSVLCFKALLHFCYRFGGLLGESGWTIALRAFHSLERSLQKAPVSQGNELTLLRQALDSLFETTSLLSDAALVHVVAALGRNLRSTTDAEEGAVVLNRMVELCNFNLGRLFVVWEHILAVITEVCGTRDEKQELRGLGASALCRILAQALRKGALAMAEHPEAAQDELLRHLEVLLRAPHEDTRARICEGLLGILQASGQELHPTAWSTMIHLVSTAARVELERVGLVFYLPGDAKLLKKQSNTNGADHALDCSDVTGEGVLPPSYGISTPGGGGSTAFEKSPENREVSSAAPTVFQLLELLVHDFMEYVPPESVPLLTASIGAFARFTGLGVNSSLTAVGFLWNVADALARYHCTVPPASDGESREKIHGSGPSPEALAHRALFEELWVQIFMQLRALAVDARPEVRNCAVKSLSTALLSHGRKVGTACYQRCLADVLIKVVAEIQTKPARSLPKGATGSKSDGLIVHHSRDTPEKQWDETLVLAMEGVRRVLSHFSEEAGTAAFAPLAYTMLLQIQETIRALSAETAGSALRALVDLMRIPASSQTFEVNGGFVTDPALPIGASSTSIWLLGWSVLWSMVNFCRTRELPESLVETFSSTLNALRSSHRHCFTPAQHLVLVQLSMVLVTAPLFFLPSSIPLQAVGETQGGAESLSTSAARLAAVARSCAEEGAQSDEDRAVFRFLEASPETLWNLELRSSGGQKLGAYSKAPEAVKLLVSGNQSRNLEVWSTEAALQIMQGSDRGKEDKTNWPSDSKMYMLVTFLVEVCEIRATHCDA</sequence>
<dbReference type="Pfam" id="PF16206">
    <property type="entry name" value="Mon2_C"/>
    <property type="match status" value="1"/>
</dbReference>
<dbReference type="PANTHER" id="PTHR10663:SF333">
    <property type="entry name" value="PROTEIN MON2 HOMOLOG"/>
    <property type="match status" value="1"/>
</dbReference>
<organism evidence="3 4">
    <name type="scientific">Polarella glacialis</name>
    <name type="common">Dinoflagellate</name>
    <dbReference type="NCBI Taxonomy" id="89957"/>
    <lineage>
        <taxon>Eukaryota</taxon>
        <taxon>Sar</taxon>
        <taxon>Alveolata</taxon>
        <taxon>Dinophyceae</taxon>
        <taxon>Suessiales</taxon>
        <taxon>Suessiaceae</taxon>
        <taxon>Polarella</taxon>
    </lineage>
</organism>
<dbReference type="OMA" id="EIRATHC"/>
<comment type="caution">
    <text evidence="3">The sequence shown here is derived from an EMBL/GenBank/DDBJ whole genome shotgun (WGS) entry which is preliminary data.</text>
</comment>
<accession>A0A813HBY5</accession>
<proteinExistence type="predicted"/>
<reference evidence="3" key="1">
    <citation type="submission" date="2021-02" db="EMBL/GenBank/DDBJ databases">
        <authorList>
            <person name="Dougan E. K."/>
            <person name="Rhodes N."/>
            <person name="Thang M."/>
            <person name="Chan C."/>
        </authorList>
    </citation>
    <scope>NUCLEOTIDE SEQUENCE</scope>
</reference>
<dbReference type="InterPro" id="IPR016024">
    <property type="entry name" value="ARM-type_fold"/>
</dbReference>
<dbReference type="OrthoDB" id="294853at2759"/>
<dbReference type="Proteomes" id="UP000654075">
    <property type="component" value="Unassembled WGS sequence"/>
</dbReference>
<evidence type="ECO:0000313" key="3">
    <source>
        <dbReference type="EMBL" id="CAE8635429.1"/>
    </source>
</evidence>
<dbReference type="InterPro" id="IPR032817">
    <property type="entry name" value="Mon2_C"/>
</dbReference>
<evidence type="ECO:0000259" key="2">
    <source>
        <dbReference type="Pfam" id="PF16206"/>
    </source>
</evidence>
<feature type="region of interest" description="Disordered" evidence="1">
    <location>
        <begin position="619"/>
        <end position="641"/>
    </location>
</feature>
<gene>
    <name evidence="3" type="ORF">PGLA1383_LOCUS51025</name>
</gene>
<name>A0A813HBY5_POLGL</name>
<evidence type="ECO:0000313" key="4">
    <source>
        <dbReference type="Proteomes" id="UP000654075"/>
    </source>
</evidence>
<feature type="region of interest" description="Disordered" evidence="1">
    <location>
        <begin position="221"/>
        <end position="251"/>
    </location>
</feature>
<dbReference type="SUPFAM" id="SSF48371">
    <property type="entry name" value="ARM repeat"/>
    <property type="match status" value="1"/>
</dbReference>
<feature type="domain" description="Mon2 C-terminal" evidence="2">
    <location>
        <begin position="660"/>
        <end position="901"/>
    </location>
</feature>
<keyword evidence="4" id="KW-1185">Reference proteome</keyword>
<evidence type="ECO:0000256" key="1">
    <source>
        <dbReference type="SAM" id="MobiDB-lite"/>
    </source>
</evidence>
<dbReference type="AlphaFoldDB" id="A0A813HBY5"/>
<protein>
    <recommendedName>
        <fullName evidence="2">Mon2 C-terminal domain-containing protein</fullName>
    </recommendedName>
</protein>